<dbReference type="CDD" id="cd04166">
    <property type="entry name" value="CysN_ATPS"/>
    <property type="match status" value="1"/>
</dbReference>
<dbReference type="GO" id="GO:0004020">
    <property type="term" value="F:adenylylsulfate kinase activity"/>
    <property type="evidence" value="ECO:0007669"/>
    <property type="project" value="UniProtKB-UniRule"/>
</dbReference>
<evidence type="ECO:0000256" key="5">
    <source>
        <dbReference type="ARBA" id="ARBA00007237"/>
    </source>
</evidence>
<keyword evidence="20" id="KW-1185">Reference proteome</keyword>
<dbReference type="Pfam" id="PF00009">
    <property type="entry name" value="GTP_EFTU"/>
    <property type="match status" value="1"/>
</dbReference>
<dbReference type="FunFam" id="2.40.30.10:FF:000027">
    <property type="entry name" value="Sulfate adenylyltransferase subunit 1"/>
    <property type="match status" value="1"/>
</dbReference>
<dbReference type="RefSeq" id="WP_145119469.1">
    <property type="nucleotide sequence ID" value="NZ_CP036261.1"/>
</dbReference>
<feature type="region of interest" description="Disordered" evidence="17">
    <location>
        <begin position="447"/>
        <end position="471"/>
    </location>
</feature>
<dbReference type="InterPro" id="IPR009001">
    <property type="entry name" value="Transl_elong_EF1A/Init_IF2_C"/>
</dbReference>
<comment type="subunit">
    <text evidence="14">Heterodimer composed of CysD, the smaller subunit, and CysNC.</text>
</comment>
<dbReference type="EC" id="2.7.1.25" evidence="16"/>
<keyword evidence="16" id="KW-0597">Phosphoprotein</keyword>
<feature type="compositionally biased region" description="Acidic residues" evidence="17">
    <location>
        <begin position="447"/>
        <end position="456"/>
    </location>
</feature>
<feature type="binding site" evidence="16">
    <location>
        <begin position="483"/>
        <end position="490"/>
    </location>
    <ligand>
        <name>ATP</name>
        <dbReference type="ChEBI" id="CHEBI:30616"/>
    </ligand>
</feature>
<dbReference type="InterPro" id="IPR000795">
    <property type="entry name" value="T_Tr_GTP-bd_dom"/>
</dbReference>
<feature type="binding site" evidence="15">
    <location>
        <begin position="165"/>
        <end position="168"/>
    </location>
    <ligand>
        <name>GTP</name>
        <dbReference type="ChEBI" id="CHEBI:37565"/>
    </ligand>
</feature>
<dbReference type="EMBL" id="CP036261">
    <property type="protein sequence ID" value="QDS87497.1"/>
    <property type="molecule type" value="Genomic_DNA"/>
</dbReference>
<evidence type="ECO:0000313" key="20">
    <source>
        <dbReference type="Proteomes" id="UP000319557"/>
    </source>
</evidence>
<dbReference type="InterPro" id="IPR004161">
    <property type="entry name" value="EFTu-like_2"/>
</dbReference>
<evidence type="ECO:0000256" key="8">
    <source>
        <dbReference type="ARBA" id="ARBA00022741"/>
    </source>
</evidence>
<evidence type="ECO:0000256" key="15">
    <source>
        <dbReference type="HAMAP-Rule" id="MF_00062"/>
    </source>
</evidence>
<comment type="function">
    <text evidence="16">Catalyzes the synthesis of activated sulfate.</text>
</comment>
<evidence type="ECO:0000256" key="13">
    <source>
        <dbReference type="ARBA" id="ARBA00055271"/>
    </source>
</evidence>
<dbReference type="InterPro" id="IPR044138">
    <property type="entry name" value="CysN_II"/>
</dbReference>
<name>A0A517LY00_9BACT</name>
<dbReference type="AlphaFoldDB" id="A0A517LY00"/>
<dbReference type="Pfam" id="PF03144">
    <property type="entry name" value="GTP_EFTU_D2"/>
    <property type="match status" value="1"/>
</dbReference>
<comment type="catalytic activity">
    <reaction evidence="1 16">
        <text>adenosine 5'-phosphosulfate + ATP = 3'-phosphoadenylyl sulfate + ADP + H(+)</text>
        <dbReference type="Rhea" id="RHEA:24152"/>
        <dbReference type="ChEBI" id="CHEBI:15378"/>
        <dbReference type="ChEBI" id="CHEBI:30616"/>
        <dbReference type="ChEBI" id="CHEBI:58243"/>
        <dbReference type="ChEBI" id="CHEBI:58339"/>
        <dbReference type="ChEBI" id="CHEBI:456216"/>
        <dbReference type="EC" id="2.7.1.25"/>
    </reaction>
</comment>
<dbReference type="GO" id="GO:0005525">
    <property type="term" value="F:GTP binding"/>
    <property type="evidence" value="ECO:0007669"/>
    <property type="project" value="UniProtKB-UniRule"/>
</dbReference>
<dbReference type="EC" id="2.7.7.4" evidence="15"/>
<feature type="domain" description="Tr-type G" evidence="18">
    <location>
        <begin position="22"/>
        <end position="237"/>
    </location>
</feature>
<dbReference type="InterPro" id="IPR011779">
    <property type="entry name" value="SO4_adenylTrfase_lsu"/>
</dbReference>
<dbReference type="NCBIfam" id="NF003013">
    <property type="entry name" value="PRK03846.1"/>
    <property type="match status" value="1"/>
</dbReference>
<dbReference type="GO" id="GO:0070814">
    <property type="term" value="P:hydrogen sulfide biosynthetic process"/>
    <property type="evidence" value="ECO:0007669"/>
    <property type="project" value="UniProtKB-UniRule"/>
</dbReference>
<dbReference type="InterPro" id="IPR059117">
    <property type="entry name" value="APS_kinase_dom"/>
</dbReference>
<dbReference type="InterPro" id="IPR027417">
    <property type="entry name" value="P-loop_NTPase"/>
</dbReference>
<dbReference type="GO" id="GO:0003924">
    <property type="term" value="F:GTPase activity"/>
    <property type="evidence" value="ECO:0007669"/>
    <property type="project" value="InterPro"/>
</dbReference>
<evidence type="ECO:0000256" key="11">
    <source>
        <dbReference type="ARBA" id="ARBA00023268"/>
    </source>
</evidence>
<dbReference type="CDD" id="cd04095">
    <property type="entry name" value="CysN_NoDQ_III"/>
    <property type="match status" value="1"/>
</dbReference>
<comment type="pathway">
    <text evidence="16">Sulfur metabolism; hydrogen sulfide biosynthesis; sulfite from sulfate: step 2/3.</text>
</comment>
<organism evidence="19 20">
    <name type="scientific">Rosistilla ulvae</name>
    <dbReference type="NCBI Taxonomy" id="1930277"/>
    <lineage>
        <taxon>Bacteria</taxon>
        <taxon>Pseudomonadati</taxon>
        <taxon>Planctomycetota</taxon>
        <taxon>Planctomycetia</taxon>
        <taxon>Pirellulales</taxon>
        <taxon>Pirellulaceae</taxon>
        <taxon>Rosistilla</taxon>
    </lineage>
</organism>
<dbReference type="NCBIfam" id="TIGR00455">
    <property type="entry name" value="apsK"/>
    <property type="match status" value="1"/>
</dbReference>
<dbReference type="InterPro" id="IPR041757">
    <property type="entry name" value="CysN_GTP-bd"/>
</dbReference>
<dbReference type="InterPro" id="IPR054696">
    <property type="entry name" value="GTP-eEF1A_C"/>
</dbReference>
<sequence>MSHQSDLISTDINAYLKQHEQKQLLRFITCGSVDDGKSTLIGRLLFDSKMLYEDELAKMEADSKTQGAAGGEFDPALATDGLKEEREQGITIDVAYRYFSTARRKFIIADTPGHEQYTRNMATGASSADLAVILIDARHGVMTQTKRHSFIVSLLGIRHVVVAINKMDLVDFSEEKYNEICADYKSFAVRLDLPDLHFIPLSALNGDNVVEPSPNTPWYRGSTLMNFLESVYIGSDRNLQDFRFPVQWVNRPNLDFRGFCGTIASGIIRQGDEVMIMPSRKTTKVKEIVTHDGNLEEAFASQSVTLTLADEVDCSRGDMIVRPGNVPQTADAIEAILVWMSASPMVPGKTYVVKHATQTVTGAIETLRYQIDVNTVHRTLSPQLNLNEIGRCRLSLNESICFDAYRNNRATGALILIDRLTNETVAAGMILDRSSSGKSQAIWEEDLAESTGEEDSSGQLSQVSSEEREARYGQKPATVLLTGLTCSGKTTIARAVERRLFDSGRSVSVLDGQQVRRGLSKDLGYSFEDRSENLRRAAYSAHLVNDSGLICIASFVAPNASVRDKVASVIGKERFLTIHVDAPIDVCRSRDTTGQYADADAGKLQDFPGVSAPYEAPEAADLTLNTDTQSIDACVDAVIDLLKQRGFIR</sequence>
<dbReference type="NCBIfam" id="TIGR02034">
    <property type="entry name" value="CysN"/>
    <property type="match status" value="1"/>
</dbReference>
<dbReference type="PRINTS" id="PR00315">
    <property type="entry name" value="ELONGATNFCT"/>
</dbReference>
<dbReference type="NCBIfam" id="NF003478">
    <property type="entry name" value="PRK05124.1"/>
    <property type="match status" value="1"/>
</dbReference>
<comment type="similarity">
    <text evidence="4">In the C-terminal section; belongs to the APS kinase family.</text>
</comment>
<feature type="binding site" evidence="15">
    <location>
        <begin position="110"/>
        <end position="114"/>
    </location>
    <ligand>
        <name>GTP</name>
        <dbReference type="ChEBI" id="CHEBI:37565"/>
    </ligand>
</feature>
<accession>A0A517LY00</accession>
<evidence type="ECO:0000256" key="17">
    <source>
        <dbReference type="SAM" id="MobiDB-lite"/>
    </source>
</evidence>
<evidence type="ECO:0000313" key="19">
    <source>
        <dbReference type="EMBL" id="QDS87497.1"/>
    </source>
</evidence>
<dbReference type="InterPro" id="IPR002891">
    <property type="entry name" value="APS"/>
</dbReference>
<comment type="similarity">
    <text evidence="15">Belongs to the TRAFAC class translation factor GTPase superfamily. Classic translation factor GTPase family. CysN/NodQ subfamily.</text>
</comment>
<dbReference type="CDD" id="cd02027">
    <property type="entry name" value="APSK"/>
    <property type="match status" value="1"/>
</dbReference>
<evidence type="ECO:0000256" key="4">
    <source>
        <dbReference type="ARBA" id="ARBA00005438"/>
    </source>
</evidence>
<comment type="function">
    <text evidence="13 15">With CysD forms the ATP sulfurylase (ATPS) that catalyzes the adenylation of sulfate producing adenosine 5'-phosphosulfate (APS) and diphosphate, the first enzymatic step in sulfur assimilation pathway. APS synthesis involves the formation of a high-energy phosphoric-sulfuric acid anhydride bond driven by GTP hydrolysis by CysN coupled to ATP hydrolysis by CysD.</text>
</comment>
<dbReference type="PROSITE" id="PS51722">
    <property type="entry name" value="G_TR_2"/>
    <property type="match status" value="1"/>
</dbReference>
<dbReference type="HAMAP" id="MF_00065">
    <property type="entry name" value="Adenylyl_sulf_kinase"/>
    <property type="match status" value="1"/>
</dbReference>
<keyword evidence="16" id="KW-0418">Kinase</keyword>
<dbReference type="GO" id="GO:0004781">
    <property type="term" value="F:sulfate adenylyltransferase (ATP) activity"/>
    <property type="evidence" value="ECO:0007669"/>
    <property type="project" value="UniProtKB-UniRule"/>
</dbReference>
<dbReference type="SUPFAM" id="SSF50447">
    <property type="entry name" value="Translation proteins"/>
    <property type="match status" value="1"/>
</dbReference>
<proteinExistence type="inferred from homology"/>
<dbReference type="Gene3D" id="3.40.50.300">
    <property type="entry name" value="P-loop containing nucleotide triphosphate hydrolases"/>
    <property type="match status" value="2"/>
</dbReference>
<dbReference type="GO" id="GO:0005524">
    <property type="term" value="F:ATP binding"/>
    <property type="evidence" value="ECO:0007669"/>
    <property type="project" value="UniProtKB-UniRule"/>
</dbReference>
<comment type="function">
    <text evidence="2">APS kinase catalyzes the synthesis of activated sulfate.</text>
</comment>
<dbReference type="GO" id="GO:0000103">
    <property type="term" value="P:sulfate assimilation"/>
    <property type="evidence" value="ECO:0007669"/>
    <property type="project" value="UniProtKB-UniRule"/>
</dbReference>
<dbReference type="InterPro" id="IPR009000">
    <property type="entry name" value="Transl_B-barrel_sf"/>
</dbReference>
<dbReference type="Pfam" id="PF01583">
    <property type="entry name" value="APS_kinase"/>
    <property type="match status" value="1"/>
</dbReference>
<dbReference type="SUPFAM" id="SSF52540">
    <property type="entry name" value="P-loop containing nucleoside triphosphate hydrolases"/>
    <property type="match status" value="2"/>
</dbReference>
<dbReference type="InterPro" id="IPR044139">
    <property type="entry name" value="CysN_NoDQ_III"/>
</dbReference>
<reference evidence="19 20" key="1">
    <citation type="submission" date="2019-02" db="EMBL/GenBank/DDBJ databases">
        <title>Deep-cultivation of Planctomycetes and their phenomic and genomic characterization uncovers novel biology.</title>
        <authorList>
            <person name="Wiegand S."/>
            <person name="Jogler M."/>
            <person name="Boedeker C."/>
            <person name="Pinto D."/>
            <person name="Vollmers J."/>
            <person name="Rivas-Marin E."/>
            <person name="Kohn T."/>
            <person name="Peeters S.H."/>
            <person name="Heuer A."/>
            <person name="Rast P."/>
            <person name="Oberbeckmann S."/>
            <person name="Bunk B."/>
            <person name="Jeske O."/>
            <person name="Meyerdierks A."/>
            <person name="Storesund J.E."/>
            <person name="Kallscheuer N."/>
            <person name="Luecker S."/>
            <person name="Lage O.M."/>
            <person name="Pohl T."/>
            <person name="Merkel B.J."/>
            <person name="Hornburger P."/>
            <person name="Mueller R.-W."/>
            <person name="Bruemmer F."/>
            <person name="Labrenz M."/>
            <person name="Spormann A.M."/>
            <person name="Op den Camp H."/>
            <person name="Overmann J."/>
            <person name="Amann R."/>
            <person name="Jetten M.S.M."/>
            <person name="Mascher T."/>
            <person name="Medema M.H."/>
            <person name="Devos D.P."/>
            <person name="Kaster A.-K."/>
            <person name="Ovreas L."/>
            <person name="Rohde M."/>
            <person name="Galperin M.Y."/>
            <person name="Jogler C."/>
        </authorList>
    </citation>
    <scope>NUCLEOTIDE SEQUENCE [LARGE SCALE GENOMIC DNA]</scope>
    <source>
        <strain evidence="19 20">EC9</strain>
    </source>
</reference>
<dbReference type="FunFam" id="3.40.50.300:FF:000119">
    <property type="entry name" value="Sulfate adenylyltransferase subunit 1"/>
    <property type="match status" value="1"/>
</dbReference>
<dbReference type="OrthoDB" id="9804504at2"/>
<evidence type="ECO:0000256" key="9">
    <source>
        <dbReference type="ARBA" id="ARBA00022840"/>
    </source>
</evidence>
<keyword evidence="6 15" id="KW-0808">Transferase</keyword>
<evidence type="ECO:0000256" key="1">
    <source>
        <dbReference type="ARBA" id="ARBA00001823"/>
    </source>
</evidence>
<evidence type="ECO:0000256" key="3">
    <source>
        <dbReference type="ARBA" id="ARBA00005048"/>
    </source>
</evidence>
<dbReference type="InterPro" id="IPR031157">
    <property type="entry name" value="G_TR_CS"/>
</dbReference>
<keyword evidence="7 15" id="KW-0548">Nucleotidyltransferase</keyword>
<dbReference type="KEGG" id="ruv:EC9_16760"/>
<comment type="caution">
    <text evidence="16">Lacks conserved residue(s) required for the propagation of feature annotation.</text>
</comment>
<dbReference type="UniPathway" id="UPA00140">
    <property type="reaction ID" value="UER00204"/>
</dbReference>
<evidence type="ECO:0000256" key="2">
    <source>
        <dbReference type="ARBA" id="ARBA00002357"/>
    </source>
</evidence>
<protein>
    <recommendedName>
        <fullName evidence="15 16">Multifunctional fusion protein</fullName>
    </recommendedName>
    <domain>
        <recommendedName>
            <fullName evidence="15">Sulfate adenylyltransferase subunit 1</fullName>
            <ecNumber evidence="15">2.7.7.4</ecNumber>
        </recommendedName>
        <alternativeName>
            <fullName evidence="15">ATP-sulfurylase large subunit</fullName>
        </alternativeName>
        <alternativeName>
            <fullName evidence="15">Sulfate adenylate transferase</fullName>
            <shortName evidence="15">SAT</shortName>
        </alternativeName>
    </domain>
    <domain>
        <recommendedName>
            <fullName evidence="16">Adenylyl-sulfate kinase</fullName>
            <ecNumber evidence="16">2.7.1.25</ecNumber>
        </recommendedName>
        <alternativeName>
            <fullName evidence="16">APS kinase</fullName>
        </alternativeName>
        <alternativeName>
            <fullName evidence="16">ATP adenosine-5'-phosphosulfate 3'-phosphotransferase</fullName>
        </alternativeName>
        <alternativeName>
            <fullName evidence="16">Adenosine-5'-phosphosulfate kinase</fullName>
        </alternativeName>
    </domain>
</protein>
<evidence type="ECO:0000256" key="12">
    <source>
        <dbReference type="ARBA" id="ARBA00049370"/>
    </source>
</evidence>
<dbReference type="SUPFAM" id="SSF50465">
    <property type="entry name" value="EF-Tu/eEF-1alpha/eIF2-gamma C-terminal domain"/>
    <property type="match status" value="1"/>
</dbReference>
<feature type="binding site" evidence="15">
    <location>
        <begin position="31"/>
        <end position="38"/>
    </location>
    <ligand>
        <name>GTP</name>
        <dbReference type="ChEBI" id="CHEBI:37565"/>
    </ligand>
</feature>
<keyword evidence="9 15" id="KW-0067">ATP-binding</keyword>
<comment type="similarity">
    <text evidence="16">Belongs to the APS kinase family.</text>
</comment>
<dbReference type="NCBIfam" id="NF004035">
    <property type="entry name" value="PRK05506.1"/>
    <property type="match status" value="1"/>
</dbReference>
<gene>
    <name evidence="19" type="primary">cysNC</name>
    <name evidence="16" type="synonym">cysC</name>
    <name evidence="15" type="synonym">cysN</name>
    <name evidence="19" type="ORF">EC9_16760</name>
</gene>
<evidence type="ECO:0000256" key="14">
    <source>
        <dbReference type="ARBA" id="ARBA00062688"/>
    </source>
</evidence>
<evidence type="ECO:0000256" key="16">
    <source>
        <dbReference type="HAMAP-Rule" id="MF_00065"/>
    </source>
</evidence>
<dbReference type="Proteomes" id="UP000319557">
    <property type="component" value="Chromosome"/>
</dbReference>
<keyword evidence="11" id="KW-0511">Multifunctional enzyme</keyword>
<evidence type="ECO:0000256" key="7">
    <source>
        <dbReference type="ARBA" id="ARBA00022695"/>
    </source>
</evidence>
<dbReference type="HAMAP" id="MF_00062">
    <property type="entry name" value="Sulf_adenylyltr_sub1"/>
    <property type="match status" value="1"/>
</dbReference>
<dbReference type="PANTHER" id="PTHR23115">
    <property type="entry name" value="TRANSLATION FACTOR"/>
    <property type="match status" value="1"/>
</dbReference>
<keyword evidence="10 15" id="KW-0342">GTP-binding</keyword>
<evidence type="ECO:0000259" key="18">
    <source>
        <dbReference type="PROSITE" id="PS51722"/>
    </source>
</evidence>
<dbReference type="Pfam" id="PF22594">
    <property type="entry name" value="GTP-eEF1A_C"/>
    <property type="match status" value="1"/>
</dbReference>
<evidence type="ECO:0000256" key="6">
    <source>
        <dbReference type="ARBA" id="ARBA00022679"/>
    </source>
</evidence>
<evidence type="ECO:0000256" key="10">
    <source>
        <dbReference type="ARBA" id="ARBA00023134"/>
    </source>
</evidence>
<comment type="pathway">
    <text evidence="3 15">Sulfur metabolism; hydrogen sulfide biosynthesis; sulfite from sulfate: step 1/3.</text>
</comment>
<dbReference type="InterPro" id="IPR050100">
    <property type="entry name" value="TRAFAC_GTPase_members"/>
</dbReference>
<dbReference type="PROSITE" id="PS00301">
    <property type="entry name" value="G_TR_1"/>
    <property type="match status" value="1"/>
</dbReference>
<comment type="catalytic activity">
    <reaction evidence="12 15">
        <text>sulfate + ATP + H(+) = adenosine 5'-phosphosulfate + diphosphate</text>
        <dbReference type="Rhea" id="RHEA:18133"/>
        <dbReference type="ChEBI" id="CHEBI:15378"/>
        <dbReference type="ChEBI" id="CHEBI:16189"/>
        <dbReference type="ChEBI" id="CHEBI:30616"/>
        <dbReference type="ChEBI" id="CHEBI:33019"/>
        <dbReference type="ChEBI" id="CHEBI:58243"/>
        <dbReference type="EC" id="2.7.7.4"/>
    </reaction>
</comment>
<comment type="similarity">
    <text evidence="5">In the N-terminal section; belongs to the TRAFAC class translation factor GTPase superfamily. Classic translation factor GTPase family. CysN/NodQ subfamily.</text>
</comment>
<keyword evidence="8 15" id="KW-0547">Nucleotide-binding</keyword>
<dbReference type="Gene3D" id="2.40.30.10">
    <property type="entry name" value="Translation factors"/>
    <property type="match status" value="2"/>
</dbReference>
<dbReference type="CDD" id="cd03695">
    <property type="entry name" value="CysN_NodQ_II"/>
    <property type="match status" value="1"/>
</dbReference>